<comment type="caution">
    <text evidence="1">The sequence shown here is derived from an EMBL/GenBank/DDBJ whole genome shotgun (WGS) entry which is preliminary data.</text>
</comment>
<evidence type="ECO:0000313" key="2">
    <source>
        <dbReference type="Proteomes" id="UP001498398"/>
    </source>
</evidence>
<sequence length="278" mass="32554">MPRRLLDAHSLLVVDFDDTDKVPLYAIISHISGFPNNWQEFLHQEVFDDQTEIEEQSEYSKLRKACSVSTQLGIRYLWIDTCNDQRENDGFTQLRYAYYQNSEVCLVYLDDISEEMSDYWYRSRWFKRGWTLLELVAPREQFFFNGHWRLLESRRLLAEGISATIGLGQNILADAPPISNVTVEERLRWVQLVSRTSLKPHDTVYCLMGVLEVEMEVNYDEPAEKTFSTFQEKFIQTHPHVPIPLVLEFLSWRCFLAAGYPVPPISWPSRESNVSISL</sequence>
<dbReference type="Proteomes" id="UP001498398">
    <property type="component" value="Unassembled WGS sequence"/>
</dbReference>
<gene>
    <name evidence="1" type="ORF">VKT23_014497</name>
</gene>
<accession>A0ABR1J026</accession>
<dbReference type="PANTHER" id="PTHR10622">
    <property type="entry name" value="HET DOMAIN-CONTAINING PROTEIN"/>
    <property type="match status" value="1"/>
</dbReference>
<dbReference type="EMBL" id="JBANRG010000044">
    <property type="protein sequence ID" value="KAK7446291.1"/>
    <property type="molecule type" value="Genomic_DNA"/>
</dbReference>
<evidence type="ECO:0008006" key="3">
    <source>
        <dbReference type="Google" id="ProtNLM"/>
    </source>
</evidence>
<name>A0ABR1J026_9AGAR</name>
<keyword evidence="2" id="KW-1185">Reference proteome</keyword>
<protein>
    <recommendedName>
        <fullName evidence="3">HET-domain-containing protein</fullName>
    </recommendedName>
</protein>
<proteinExistence type="predicted"/>
<evidence type="ECO:0000313" key="1">
    <source>
        <dbReference type="EMBL" id="KAK7446291.1"/>
    </source>
</evidence>
<dbReference type="PANTHER" id="PTHR10622:SF12">
    <property type="entry name" value="HET DOMAIN-CONTAINING PROTEIN"/>
    <property type="match status" value="1"/>
</dbReference>
<reference evidence="1 2" key="1">
    <citation type="submission" date="2024-01" db="EMBL/GenBank/DDBJ databases">
        <title>A draft genome for the cacao thread blight pathogen Marasmiellus scandens.</title>
        <authorList>
            <person name="Baruah I.K."/>
            <person name="Leung J."/>
            <person name="Bukari Y."/>
            <person name="Amoako-Attah I."/>
            <person name="Meinhardt L.W."/>
            <person name="Bailey B.A."/>
            <person name="Cohen S.P."/>
        </authorList>
    </citation>
    <scope>NUCLEOTIDE SEQUENCE [LARGE SCALE GENOMIC DNA]</scope>
    <source>
        <strain evidence="1 2">GH-19</strain>
    </source>
</reference>
<organism evidence="1 2">
    <name type="scientific">Marasmiellus scandens</name>
    <dbReference type="NCBI Taxonomy" id="2682957"/>
    <lineage>
        <taxon>Eukaryota</taxon>
        <taxon>Fungi</taxon>
        <taxon>Dikarya</taxon>
        <taxon>Basidiomycota</taxon>
        <taxon>Agaricomycotina</taxon>
        <taxon>Agaricomycetes</taxon>
        <taxon>Agaricomycetidae</taxon>
        <taxon>Agaricales</taxon>
        <taxon>Marasmiineae</taxon>
        <taxon>Omphalotaceae</taxon>
        <taxon>Marasmiellus</taxon>
    </lineage>
</organism>